<dbReference type="AlphaFoldDB" id="A0A7T4N0V5"/>
<sequence>MKLGDIYRKKVELAKQWGIAADTAQDYEGKLRCRANALDLQADASAIAHCMANWGDQEVELLDIATLWGETAEEPWQHHNPWHRGLSIMQDELASVRT</sequence>
<gene>
    <name evidence="1" type="ORF">I6I06_12685</name>
</gene>
<organism evidence="1 2">
    <name type="scientific">Paraburkholderia ginsengisoli</name>
    <dbReference type="NCBI Taxonomy" id="311231"/>
    <lineage>
        <taxon>Bacteria</taxon>
        <taxon>Pseudomonadati</taxon>
        <taxon>Pseudomonadota</taxon>
        <taxon>Betaproteobacteria</taxon>
        <taxon>Burkholderiales</taxon>
        <taxon>Burkholderiaceae</taxon>
        <taxon>Paraburkholderia</taxon>
    </lineage>
</organism>
<reference evidence="1 2" key="1">
    <citation type="submission" date="2020-12" db="EMBL/GenBank/DDBJ databases">
        <title>FDA dAtabase for Regulatory Grade micrObial Sequences (FDA-ARGOS): Supporting development and validation of Infectious Disease Dx tests.</title>
        <authorList>
            <person name="Nelson B."/>
            <person name="Plummer A."/>
            <person name="Tallon L."/>
            <person name="Sadzewicz L."/>
            <person name="Zhao X."/>
            <person name="Boylan J."/>
            <person name="Ott S."/>
            <person name="Bowen H."/>
            <person name="Vavikolanu K."/>
            <person name="Mehta A."/>
            <person name="Aluvathingal J."/>
            <person name="Nadendla S."/>
            <person name="Myers T."/>
            <person name="Yan Y."/>
            <person name="Sichtig H."/>
        </authorList>
    </citation>
    <scope>NUCLEOTIDE SEQUENCE [LARGE SCALE GENOMIC DNA]</scope>
    <source>
        <strain evidence="1 2">FDAARGOS_1049</strain>
    </source>
</reference>
<evidence type="ECO:0000313" key="1">
    <source>
        <dbReference type="EMBL" id="QQC63160.1"/>
    </source>
</evidence>
<dbReference type="EMBL" id="CP066075">
    <property type="protein sequence ID" value="QQC63160.1"/>
    <property type="molecule type" value="Genomic_DNA"/>
</dbReference>
<evidence type="ECO:0000313" key="2">
    <source>
        <dbReference type="Proteomes" id="UP000595610"/>
    </source>
</evidence>
<dbReference type="Proteomes" id="UP000595610">
    <property type="component" value="Chromosome 1"/>
</dbReference>
<proteinExistence type="predicted"/>
<protein>
    <submittedName>
        <fullName evidence="1">Uncharacterized protein</fullName>
    </submittedName>
</protein>
<accession>A0A7T4N0V5</accession>
<dbReference type="RefSeq" id="WP_042326993.1">
    <property type="nucleotide sequence ID" value="NZ_CP066075.1"/>
</dbReference>
<name>A0A7T4N0V5_9BURK</name>
<dbReference type="KEGG" id="pgis:I6I06_12685"/>
<keyword evidence="2" id="KW-1185">Reference proteome</keyword>